<dbReference type="InterPro" id="IPR036661">
    <property type="entry name" value="Luciferase-like_sf"/>
</dbReference>
<dbReference type="GeneID" id="76202772"/>
<dbReference type="EMBL" id="JBHTAX010000006">
    <property type="protein sequence ID" value="MFC7192990.1"/>
    <property type="molecule type" value="Genomic_DNA"/>
</dbReference>
<organism evidence="1 2">
    <name type="scientific">Halocatena marina</name>
    <dbReference type="NCBI Taxonomy" id="2934937"/>
    <lineage>
        <taxon>Archaea</taxon>
        <taxon>Methanobacteriati</taxon>
        <taxon>Methanobacteriota</taxon>
        <taxon>Stenosarchaea group</taxon>
        <taxon>Halobacteria</taxon>
        <taxon>Halobacteriales</taxon>
        <taxon>Natronomonadaceae</taxon>
        <taxon>Halocatena</taxon>
    </lineage>
</organism>
<name>A0ABD5YZT1_9EURY</name>
<dbReference type="Gene3D" id="3.20.20.30">
    <property type="entry name" value="Luciferase-like domain"/>
    <property type="match status" value="1"/>
</dbReference>
<evidence type="ECO:0000313" key="2">
    <source>
        <dbReference type="Proteomes" id="UP001596417"/>
    </source>
</evidence>
<reference evidence="1 2" key="1">
    <citation type="journal article" date="2019" name="Int. J. Syst. Evol. Microbiol.">
        <title>The Global Catalogue of Microorganisms (GCM) 10K type strain sequencing project: providing services to taxonomists for standard genome sequencing and annotation.</title>
        <authorList>
            <consortium name="The Broad Institute Genomics Platform"/>
            <consortium name="The Broad Institute Genome Sequencing Center for Infectious Disease"/>
            <person name="Wu L."/>
            <person name="Ma J."/>
        </authorList>
    </citation>
    <scope>NUCLEOTIDE SEQUENCE [LARGE SCALE GENOMIC DNA]</scope>
    <source>
        <strain evidence="1 2">RDMS1</strain>
    </source>
</reference>
<comment type="caution">
    <text evidence="1">The sequence shown here is derived from an EMBL/GenBank/DDBJ whole genome shotgun (WGS) entry which is preliminary data.</text>
</comment>
<keyword evidence="2" id="KW-1185">Reference proteome</keyword>
<dbReference type="Proteomes" id="UP001596417">
    <property type="component" value="Unassembled WGS sequence"/>
</dbReference>
<dbReference type="AlphaFoldDB" id="A0ABD5YZT1"/>
<protein>
    <submittedName>
        <fullName evidence="1">Uncharacterized protein</fullName>
    </submittedName>
</protein>
<accession>A0ABD5YZT1</accession>
<sequence>MAERIFLIPSAAPNQDYDIRFIEEARTAGGYFIGTPSEIASQIQNMVDPGFERFQLIFIDYSNLDNMRLFADEVVN</sequence>
<evidence type="ECO:0000313" key="1">
    <source>
        <dbReference type="EMBL" id="MFC7192990.1"/>
    </source>
</evidence>
<dbReference type="SUPFAM" id="SSF51679">
    <property type="entry name" value="Bacterial luciferase-like"/>
    <property type="match status" value="1"/>
</dbReference>
<proteinExistence type="predicted"/>
<gene>
    <name evidence="1" type="ORF">ACFQL7_26535</name>
</gene>
<dbReference type="RefSeq" id="WP_248910385.1">
    <property type="nucleotide sequence ID" value="NZ_CP109982.1"/>
</dbReference>